<dbReference type="GO" id="GO:0071555">
    <property type="term" value="P:cell wall organization"/>
    <property type="evidence" value="ECO:0007669"/>
    <property type="project" value="UniProtKB-KW"/>
</dbReference>
<dbReference type="GO" id="GO:0005975">
    <property type="term" value="P:carbohydrate metabolic process"/>
    <property type="evidence" value="ECO:0007669"/>
    <property type="project" value="InterPro"/>
</dbReference>
<dbReference type="AlphaFoldDB" id="A0A2G5DIP5"/>
<comment type="similarity">
    <text evidence="2 9">Belongs to the glycosyl hydrolase 28 family.</text>
</comment>
<evidence type="ECO:0000313" key="10">
    <source>
        <dbReference type="EMBL" id="PIA43389.1"/>
    </source>
</evidence>
<keyword evidence="5 9" id="KW-0378">Hydrolase</keyword>
<dbReference type="InterPro" id="IPR011050">
    <property type="entry name" value="Pectin_lyase_fold/virulence"/>
</dbReference>
<keyword evidence="3" id="KW-0134">Cell wall</keyword>
<protein>
    <recommendedName>
        <fullName evidence="12">Pectate lyase superfamily protein domain-containing protein</fullName>
    </recommendedName>
</protein>
<evidence type="ECO:0000256" key="6">
    <source>
        <dbReference type="ARBA" id="ARBA00023295"/>
    </source>
</evidence>
<dbReference type="PROSITE" id="PS00502">
    <property type="entry name" value="POLYGALACTURONASE"/>
    <property type="match status" value="1"/>
</dbReference>
<keyword evidence="7" id="KW-0961">Cell wall biogenesis/degradation</keyword>
<comment type="subcellular location">
    <subcellularLocation>
        <location evidence="1">Secreted</location>
        <location evidence="1">Cell wall</location>
    </subcellularLocation>
</comment>
<dbReference type="STRING" id="218851.A0A2G5DIP5"/>
<dbReference type="Gene3D" id="2.160.20.10">
    <property type="entry name" value="Single-stranded right-handed beta-helix, Pectin lyase-like"/>
    <property type="match status" value="1"/>
</dbReference>
<evidence type="ECO:0000256" key="7">
    <source>
        <dbReference type="ARBA" id="ARBA00023316"/>
    </source>
</evidence>
<organism evidence="10 11">
    <name type="scientific">Aquilegia coerulea</name>
    <name type="common">Rocky mountain columbine</name>
    <dbReference type="NCBI Taxonomy" id="218851"/>
    <lineage>
        <taxon>Eukaryota</taxon>
        <taxon>Viridiplantae</taxon>
        <taxon>Streptophyta</taxon>
        <taxon>Embryophyta</taxon>
        <taxon>Tracheophyta</taxon>
        <taxon>Spermatophyta</taxon>
        <taxon>Magnoliopsida</taxon>
        <taxon>Ranunculales</taxon>
        <taxon>Ranunculaceae</taxon>
        <taxon>Thalictroideae</taxon>
        <taxon>Aquilegia</taxon>
    </lineage>
</organism>
<name>A0A2G5DIP5_AQUCA</name>
<keyword evidence="4" id="KW-0964">Secreted</keyword>
<evidence type="ECO:0000256" key="2">
    <source>
        <dbReference type="ARBA" id="ARBA00008834"/>
    </source>
</evidence>
<accession>A0A2G5DIP5</accession>
<dbReference type="SUPFAM" id="SSF51126">
    <property type="entry name" value="Pectin lyase-like"/>
    <property type="match status" value="1"/>
</dbReference>
<feature type="active site" evidence="8">
    <location>
        <position position="163"/>
    </location>
</feature>
<proteinExistence type="inferred from homology"/>
<keyword evidence="6 9" id="KW-0326">Glycosidase</keyword>
<evidence type="ECO:0000256" key="3">
    <source>
        <dbReference type="ARBA" id="ARBA00022512"/>
    </source>
</evidence>
<evidence type="ECO:0000256" key="4">
    <source>
        <dbReference type="ARBA" id="ARBA00022525"/>
    </source>
</evidence>
<dbReference type="EMBL" id="KZ305036">
    <property type="protein sequence ID" value="PIA43389.1"/>
    <property type="molecule type" value="Genomic_DNA"/>
</dbReference>
<dbReference type="InParanoid" id="A0A2G5DIP5"/>
<evidence type="ECO:0008006" key="12">
    <source>
        <dbReference type="Google" id="ProtNLM"/>
    </source>
</evidence>
<evidence type="ECO:0000256" key="1">
    <source>
        <dbReference type="ARBA" id="ARBA00004191"/>
    </source>
</evidence>
<sequence>MVLVPKGTYLVGGSTTFMGPWKCLSGFLNFWIAFRSVDGLMVHWMAKELRHGLPMIAIIKIRQCKTLPANLRFHFVKNAKVGQIHSVDSKGLHINLFASEQMDLSSITIDAPEDSSNTDGIHTGNSTFINIQHSKIGTGDDCISFSHGSKNIYVADVTCGPGHGISIGSLGSIRNKDSVMGLIINDVLHFYQYTNGVRIKTWAASQLNLVRNITFLHLIMNNVRNPVFINQEYYCPYSSCDKKSFSRVQIKMFTTETSGVPPLRRLQ</sequence>
<dbReference type="InterPro" id="IPR012334">
    <property type="entry name" value="Pectin_lyas_fold"/>
</dbReference>
<reference evidence="10 11" key="1">
    <citation type="submission" date="2017-09" db="EMBL/GenBank/DDBJ databases">
        <title>WGS assembly of Aquilegia coerulea Goldsmith.</title>
        <authorList>
            <person name="Hodges S."/>
            <person name="Kramer E."/>
            <person name="Nordborg M."/>
            <person name="Tomkins J."/>
            <person name="Borevitz J."/>
            <person name="Derieg N."/>
            <person name="Yan J."/>
            <person name="Mihaltcheva S."/>
            <person name="Hayes R.D."/>
            <person name="Rokhsar D."/>
        </authorList>
    </citation>
    <scope>NUCLEOTIDE SEQUENCE [LARGE SCALE GENOMIC DNA]</scope>
    <source>
        <strain evidence="11">cv. Goldsmith</strain>
    </source>
</reference>
<evidence type="ECO:0000256" key="5">
    <source>
        <dbReference type="ARBA" id="ARBA00022801"/>
    </source>
</evidence>
<dbReference type="Pfam" id="PF00295">
    <property type="entry name" value="Glyco_hydro_28"/>
    <property type="match status" value="1"/>
</dbReference>
<gene>
    <name evidence="10" type="ORF">AQUCO_01900043v1</name>
</gene>
<dbReference type="OrthoDB" id="187139at2759"/>
<evidence type="ECO:0000256" key="9">
    <source>
        <dbReference type="RuleBase" id="RU361169"/>
    </source>
</evidence>
<dbReference type="PANTHER" id="PTHR31375">
    <property type="match status" value="1"/>
</dbReference>
<evidence type="ECO:0000313" key="11">
    <source>
        <dbReference type="Proteomes" id="UP000230069"/>
    </source>
</evidence>
<evidence type="ECO:0000256" key="8">
    <source>
        <dbReference type="PROSITE-ProRule" id="PRU10052"/>
    </source>
</evidence>
<dbReference type="GO" id="GO:0004650">
    <property type="term" value="F:polygalacturonase activity"/>
    <property type="evidence" value="ECO:0007669"/>
    <property type="project" value="InterPro"/>
</dbReference>
<keyword evidence="11" id="KW-1185">Reference proteome</keyword>
<dbReference type="Proteomes" id="UP000230069">
    <property type="component" value="Unassembled WGS sequence"/>
</dbReference>
<dbReference type="InterPro" id="IPR000743">
    <property type="entry name" value="Glyco_hydro_28"/>
</dbReference>